<dbReference type="InterPro" id="IPR032675">
    <property type="entry name" value="LRR_dom_sf"/>
</dbReference>
<proteinExistence type="predicted"/>
<organism evidence="1 2">
    <name type="scientific">Conidiobolus coronatus (strain ATCC 28846 / CBS 209.66 / NRRL 28638)</name>
    <name type="common">Delacroixia coronata</name>
    <dbReference type="NCBI Taxonomy" id="796925"/>
    <lineage>
        <taxon>Eukaryota</taxon>
        <taxon>Fungi</taxon>
        <taxon>Fungi incertae sedis</taxon>
        <taxon>Zoopagomycota</taxon>
        <taxon>Entomophthoromycotina</taxon>
        <taxon>Entomophthoromycetes</taxon>
        <taxon>Entomophthorales</taxon>
        <taxon>Ancylistaceae</taxon>
        <taxon>Conidiobolus</taxon>
    </lineage>
</organism>
<dbReference type="AlphaFoldDB" id="A0A137NQ91"/>
<dbReference type="Proteomes" id="UP000070444">
    <property type="component" value="Unassembled WGS sequence"/>
</dbReference>
<reference evidence="1 2" key="1">
    <citation type="journal article" date="2015" name="Genome Biol. Evol.">
        <title>Phylogenomic analyses indicate that early fungi evolved digesting cell walls of algal ancestors of land plants.</title>
        <authorList>
            <person name="Chang Y."/>
            <person name="Wang S."/>
            <person name="Sekimoto S."/>
            <person name="Aerts A.L."/>
            <person name="Choi C."/>
            <person name="Clum A."/>
            <person name="LaButti K.M."/>
            <person name="Lindquist E.A."/>
            <person name="Yee Ngan C."/>
            <person name="Ohm R.A."/>
            <person name="Salamov A.A."/>
            <person name="Grigoriev I.V."/>
            <person name="Spatafora J.W."/>
            <person name="Berbee M.L."/>
        </authorList>
    </citation>
    <scope>NUCLEOTIDE SEQUENCE [LARGE SCALE GENOMIC DNA]</scope>
    <source>
        <strain evidence="1 2">NRRL 28638</strain>
    </source>
</reference>
<evidence type="ECO:0000313" key="2">
    <source>
        <dbReference type="Proteomes" id="UP000070444"/>
    </source>
</evidence>
<dbReference type="EMBL" id="KQ965063">
    <property type="protein sequence ID" value="KXN64923.1"/>
    <property type="molecule type" value="Genomic_DNA"/>
</dbReference>
<evidence type="ECO:0008006" key="3">
    <source>
        <dbReference type="Google" id="ProtNLM"/>
    </source>
</evidence>
<accession>A0A137NQ91</accession>
<evidence type="ECO:0000313" key="1">
    <source>
        <dbReference type="EMBL" id="KXN64923.1"/>
    </source>
</evidence>
<sequence length="206" mass="24433">MLTNFYTTMPNLKEVDIVNSWNLDNSKFIEFFKKNPQIAKLKTKFDLTNSEVYSTVLSSKYLRYWSIERNEYFFAINSFPTNYSITHLKLSTSVGCNIALQLFNACRNLKVVEFIKWDLVYDSDIEWDKLERGIDTLRFVKCHLFNIAYIQALEDLQFFYQANFSLTGYTDHIDIGLNNIKFKNYRLINSSTKDSKVLYMKKINFK</sequence>
<keyword evidence="2" id="KW-1185">Reference proteome</keyword>
<name>A0A137NQ91_CONC2</name>
<dbReference type="Gene3D" id="3.80.10.10">
    <property type="entry name" value="Ribonuclease Inhibitor"/>
    <property type="match status" value="1"/>
</dbReference>
<protein>
    <recommendedName>
        <fullName evidence="3">F-box domain-containing protein</fullName>
    </recommendedName>
</protein>
<gene>
    <name evidence="1" type="ORF">CONCODRAFT_13683</name>
</gene>